<name>A0ABT8TFN1_9GAMM</name>
<evidence type="ECO:0000259" key="17">
    <source>
        <dbReference type="PROSITE" id="PS51462"/>
    </source>
</evidence>
<evidence type="ECO:0000256" key="5">
    <source>
        <dbReference type="ARBA" id="ARBA00022723"/>
    </source>
</evidence>
<comment type="cofactor">
    <cofactor evidence="1">
        <name>Mg(2+)</name>
        <dbReference type="ChEBI" id="CHEBI:18420"/>
    </cofactor>
</comment>
<evidence type="ECO:0000256" key="11">
    <source>
        <dbReference type="ARBA" id="ARBA00036904"/>
    </source>
</evidence>
<dbReference type="CDD" id="cd00564">
    <property type="entry name" value="TMP_TenI"/>
    <property type="match status" value="1"/>
</dbReference>
<dbReference type="EC" id="3.6.1.55" evidence="12"/>
<dbReference type="InterPro" id="IPR022998">
    <property type="entry name" value="ThiamineP_synth_TenI"/>
</dbReference>
<evidence type="ECO:0000256" key="12">
    <source>
        <dbReference type="ARBA" id="ARBA00038905"/>
    </source>
</evidence>
<keyword evidence="4" id="KW-0235">DNA replication</keyword>
<dbReference type="PROSITE" id="PS51462">
    <property type="entry name" value="NUDIX"/>
    <property type="match status" value="1"/>
</dbReference>
<dbReference type="InterPro" id="IPR000086">
    <property type="entry name" value="NUDIX_hydrolase_dom"/>
</dbReference>
<evidence type="ECO:0000256" key="3">
    <source>
        <dbReference type="ARBA" id="ARBA00022457"/>
    </source>
</evidence>
<protein>
    <recommendedName>
        <fullName evidence="13">8-oxo-dGTP diphosphatase</fullName>
        <ecNumber evidence="12">3.6.1.55</ecNumber>
    </recommendedName>
    <alternativeName>
        <fullName evidence="16">7,8-dihydro-8-oxoguanine-triphosphatase</fullName>
    </alternativeName>
    <alternativeName>
        <fullName evidence="15">Mutator protein MutT</fullName>
    </alternativeName>
    <alternativeName>
        <fullName evidence="14">dGTP pyrophosphohydrolase</fullName>
    </alternativeName>
</protein>
<keyword evidence="19" id="KW-1185">Reference proteome</keyword>
<dbReference type="InterPro" id="IPR020084">
    <property type="entry name" value="NUDIX_hydrolase_CS"/>
</dbReference>
<gene>
    <name evidence="18" type="ORF">QWI16_11615</name>
</gene>
<comment type="caution">
    <text evidence="18">The sequence shown here is derived from an EMBL/GenBank/DDBJ whole genome shotgun (WGS) entry which is preliminary data.</text>
</comment>
<comment type="catalytic activity">
    <reaction evidence="11">
        <text>8-oxo-GTP + H2O = 8-oxo-GMP + diphosphate + H(+)</text>
        <dbReference type="Rhea" id="RHEA:67616"/>
        <dbReference type="ChEBI" id="CHEBI:15377"/>
        <dbReference type="ChEBI" id="CHEBI:15378"/>
        <dbReference type="ChEBI" id="CHEBI:33019"/>
        <dbReference type="ChEBI" id="CHEBI:143553"/>
        <dbReference type="ChEBI" id="CHEBI:145694"/>
    </reaction>
</comment>
<evidence type="ECO:0000256" key="16">
    <source>
        <dbReference type="ARBA" id="ARBA00042798"/>
    </source>
</evidence>
<evidence type="ECO:0000256" key="15">
    <source>
        <dbReference type="ARBA" id="ARBA00041979"/>
    </source>
</evidence>
<evidence type="ECO:0000256" key="2">
    <source>
        <dbReference type="ARBA" id="ARBA00005582"/>
    </source>
</evidence>
<evidence type="ECO:0000256" key="1">
    <source>
        <dbReference type="ARBA" id="ARBA00001946"/>
    </source>
</evidence>
<dbReference type="PANTHER" id="PTHR47707:SF1">
    <property type="entry name" value="NUDIX HYDROLASE FAMILY PROTEIN"/>
    <property type="match status" value="1"/>
</dbReference>
<accession>A0ABT8TFN1</accession>
<evidence type="ECO:0000256" key="4">
    <source>
        <dbReference type="ARBA" id="ARBA00022705"/>
    </source>
</evidence>
<dbReference type="Gene3D" id="3.20.20.70">
    <property type="entry name" value="Aldolase class I"/>
    <property type="match status" value="1"/>
</dbReference>
<feature type="domain" description="Nudix hydrolase" evidence="17">
    <location>
        <begin position="9"/>
        <end position="138"/>
    </location>
</feature>
<dbReference type="InterPro" id="IPR015797">
    <property type="entry name" value="NUDIX_hydrolase-like_dom_sf"/>
</dbReference>
<keyword evidence="8" id="KW-0460">Magnesium</keyword>
<dbReference type="NCBIfam" id="NF006530">
    <property type="entry name" value="PRK08999.1"/>
    <property type="match status" value="1"/>
</dbReference>
<dbReference type="Pfam" id="PF02581">
    <property type="entry name" value="TMP-TENI"/>
    <property type="match status" value="1"/>
</dbReference>
<dbReference type="Proteomes" id="UP001168380">
    <property type="component" value="Unassembled WGS sequence"/>
</dbReference>
<keyword evidence="3" id="KW-0515">Mutator protein</keyword>
<keyword evidence="6" id="KW-0227">DNA damage</keyword>
<reference evidence="18" key="1">
    <citation type="submission" date="2023-07" db="EMBL/GenBank/DDBJ databases">
        <title>Gilvimarinus algae sp. nov., isolated from the surface of Kelp.</title>
        <authorList>
            <person name="Sun Y.Y."/>
            <person name="Gong Y."/>
            <person name="Du Z.J."/>
        </authorList>
    </citation>
    <scope>NUCLEOTIDE SEQUENCE</scope>
    <source>
        <strain evidence="18">SDUM040014</strain>
    </source>
</reference>
<dbReference type="Pfam" id="PF14815">
    <property type="entry name" value="NUDIX_4"/>
    <property type="match status" value="1"/>
</dbReference>
<evidence type="ECO:0000256" key="6">
    <source>
        <dbReference type="ARBA" id="ARBA00022763"/>
    </source>
</evidence>
<evidence type="ECO:0000313" key="19">
    <source>
        <dbReference type="Proteomes" id="UP001168380"/>
    </source>
</evidence>
<dbReference type="PROSITE" id="PS00893">
    <property type="entry name" value="NUDIX_BOX"/>
    <property type="match status" value="1"/>
</dbReference>
<dbReference type="EMBL" id="JAULRT010000059">
    <property type="protein sequence ID" value="MDO3382815.1"/>
    <property type="molecule type" value="Genomic_DNA"/>
</dbReference>
<evidence type="ECO:0000313" key="18">
    <source>
        <dbReference type="EMBL" id="MDO3382815.1"/>
    </source>
</evidence>
<evidence type="ECO:0000256" key="14">
    <source>
        <dbReference type="ARBA" id="ARBA00041592"/>
    </source>
</evidence>
<proteinExistence type="inferred from homology"/>
<sequence length="322" mass="34595">MPTIAPERAKTIHVAVGVVTDGEGRVLIAKRPEHAHQGGLWEFPGGKVEAGESLFTALDRELFEELDIRVLATEPVIEIIHDYGAKVVRLDVHRVSRFSGVPRGKEGQPLLWVRCDDLPGYDFPAANAPILQALSLPDTLCITGSFASEEVFIECLQSALGKGLSLVQLRAHELSDEQYLVLAQKSLDLCDQAGARLLLNRRCLPESLRERVSAHGLHLDNTSLANLAEKPEAGLVGASCHSLEDLQRAAALGLDYATLSPVAATASHPQAAPMGWARFAELVRQAKLPVYALGGMKQEDLGKAKASGAQGIAAIRAFWAAP</sequence>
<evidence type="ECO:0000256" key="7">
    <source>
        <dbReference type="ARBA" id="ARBA00022801"/>
    </source>
</evidence>
<organism evidence="18 19">
    <name type="scientific">Gilvimarinus algae</name>
    <dbReference type="NCBI Taxonomy" id="3058037"/>
    <lineage>
        <taxon>Bacteria</taxon>
        <taxon>Pseudomonadati</taxon>
        <taxon>Pseudomonadota</taxon>
        <taxon>Gammaproteobacteria</taxon>
        <taxon>Cellvibrionales</taxon>
        <taxon>Cellvibrionaceae</taxon>
        <taxon>Gilvimarinus</taxon>
    </lineage>
</organism>
<dbReference type="PANTHER" id="PTHR47707">
    <property type="entry name" value="8-OXO-DGTP DIPHOSPHATASE"/>
    <property type="match status" value="1"/>
</dbReference>
<dbReference type="SUPFAM" id="SSF51391">
    <property type="entry name" value="Thiamin phosphate synthase"/>
    <property type="match status" value="1"/>
</dbReference>
<comment type="catalytic activity">
    <reaction evidence="10">
        <text>8-oxo-dGTP + H2O = 8-oxo-dGMP + diphosphate + H(+)</text>
        <dbReference type="Rhea" id="RHEA:31575"/>
        <dbReference type="ChEBI" id="CHEBI:15377"/>
        <dbReference type="ChEBI" id="CHEBI:15378"/>
        <dbReference type="ChEBI" id="CHEBI:33019"/>
        <dbReference type="ChEBI" id="CHEBI:63224"/>
        <dbReference type="ChEBI" id="CHEBI:77896"/>
        <dbReference type="EC" id="3.6.1.55"/>
    </reaction>
</comment>
<dbReference type="Gene3D" id="3.90.79.10">
    <property type="entry name" value="Nucleoside Triphosphate Pyrophosphohydrolase"/>
    <property type="match status" value="1"/>
</dbReference>
<evidence type="ECO:0000256" key="8">
    <source>
        <dbReference type="ARBA" id="ARBA00022842"/>
    </source>
</evidence>
<dbReference type="GO" id="GO:0016787">
    <property type="term" value="F:hydrolase activity"/>
    <property type="evidence" value="ECO:0007669"/>
    <property type="project" value="UniProtKB-KW"/>
</dbReference>
<evidence type="ECO:0000256" key="10">
    <source>
        <dbReference type="ARBA" id="ARBA00035861"/>
    </source>
</evidence>
<dbReference type="SUPFAM" id="SSF55811">
    <property type="entry name" value="Nudix"/>
    <property type="match status" value="1"/>
</dbReference>
<keyword evidence="7 18" id="KW-0378">Hydrolase</keyword>
<evidence type="ECO:0000256" key="9">
    <source>
        <dbReference type="ARBA" id="ARBA00023204"/>
    </source>
</evidence>
<comment type="similarity">
    <text evidence="2">Belongs to the Nudix hydrolase family.</text>
</comment>
<dbReference type="CDD" id="cd03425">
    <property type="entry name" value="NUDIX_MutT_NudA_like"/>
    <property type="match status" value="1"/>
</dbReference>
<dbReference type="InterPro" id="IPR036206">
    <property type="entry name" value="ThiamineP_synth_sf"/>
</dbReference>
<dbReference type="InterPro" id="IPR047127">
    <property type="entry name" value="MutT-like"/>
</dbReference>
<dbReference type="RefSeq" id="WP_302713311.1">
    <property type="nucleotide sequence ID" value="NZ_JAULRT010000059.1"/>
</dbReference>
<dbReference type="InterPro" id="IPR013785">
    <property type="entry name" value="Aldolase_TIM"/>
</dbReference>
<evidence type="ECO:0000256" key="13">
    <source>
        <dbReference type="ARBA" id="ARBA00040794"/>
    </source>
</evidence>
<keyword evidence="5" id="KW-0479">Metal-binding</keyword>
<keyword evidence="9" id="KW-0234">DNA repair</keyword>
<dbReference type="InterPro" id="IPR029119">
    <property type="entry name" value="MutY_C"/>
</dbReference>